<sequence>MKRTAKRVVAGTALLALVAAGATWVWWDDGREWTDNAYVRADITAIGPKVSGYVAEVLVDDNQVVEAGAVLLRIADEDYRAQRDRAAAAIAQAEAAAENLARRKDLQLAKIREAEAAVDVGRADMELSRRELARATRLVDQGWSPQRNQDTATANSDRARAALAQGEAAAAAAREQLAVLDSEARQIDARLAEARANLQLAEIALADTVIRAPVAGVVGNRRVHPGEYVRPGSALLAVVPVDAVWVVANFKETQVARMAVGQPVEIRVDGYSDAVIRGRVDSLAPGSGAAFSLLPPDNATGNFVKIVQRVPVKITLPAGYGLLGRLVPGLSVDVAVEVGSGPGTAAASESGTARAAIFRAADGAS</sequence>
<dbReference type="OrthoDB" id="9811754at2"/>
<dbReference type="Proteomes" id="UP000196655">
    <property type="component" value="Unassembled WGS sequence"/>
</dbReference>
<feature type="region of interest" description="Disordered" evidence="2">
    <location>
        <begin position="141"/>
        <end position="160"/>
    </location>
</feature>
<feature type="domain" description="Multidrug resistance protein MdtA-like barrel-sandwich hybrid" evidence="3">
    <location>
        <begin position="45"/>
        <end position="239"/>
    </location>
</feature>
<feature type="coiled-coil region" evidence="1">
    <location>
        <begin position="83"/>
        <end position="117"/>
    </location>
</feature>
<evidence type="ECO:0000313" key="5">
    <source>
        <dbReference type="EMBL" id="OWJ62754.1"/>
    </source>
</evidence>
<gene>
    <name evidence="5" type="ORF">BWR60_29770</name>
</gene>
<dbReference type="GO" id="GO:0055085">
    <property type="term" value="P:transmembrane transport"/>
    <property type="evidence" value="ECO:0007669"/>
    <property type="project" value="InterPro"/>
</dbReference>
<evidence type="ECO:0000259" key="4">
    <source>
        <dbReference type="Pfam" id="PF25954"/>
    </source>
</evidence>
<dbReference type="RefSeq" id="WP_088155865.1">
    <property type="nucleotide sequence ID" value="NZ_NHON01000091.1"/>
</dbReference>
<feature type="domain" description="CusB-like beta-barrel" evidence="4">
    <location>
        <begin position="244"/>
        <end position="286"/>
    </location>
</feature>
<dbReference type="Pfam" id="PF25917">
    <property type="entry name" value="BSH_RND"/>
    <property type="match status" value="1"/>
</dbReference>
<dbReference type="Pfam" id="PF25954">
    <property type="entry name" value="Beta-barrel_RND_2"/>
    <property type="match status" value="1"/>
</dbReference>
<dbReference type="Gene3D" id="2.40.30.170">
    <property type="match status" value="1"/>
</dbReference>
<dbReference type="PANTHER" id="PTHR30386:SF24">
    <property type="entry name" value="MULTIDRUG RESISTANCE EFFLUX PUMP"/>
    <property type="match status" value="1"/>
</dbReference>
<name>A0A211ZC86_9PROT</name>
<reference evidence="6" key="1">
    <citation type="submission" date="2017-05" db="EMBL/GenBank/DDBJ databases">
        <authorList>
            <person name="Macchi M."/>
            <person name="Festa S."/>
            <person name="Coppotelli B.M."/>
            <person name="Morelli I.S."/>
        </authorList>
    </citation>
    <scope>NUCLEOTIDE SEQUENCE [LARGE SCALE GENOMIC DNA]</scope>
    <source>
        <strain evidence="6">I</strain>
    </source>
</reference>
<dbReference type="PANTHER" id="PTHR30386">
    <property type="entry name" value="MEMBRANE FUSION SUBUNIT OF EMRAB-TOLC MULTIDRUG EFFLUX PUMP"/>
    <property type="match status" value="1"/>
</dbReference>
<dbReference type="Gene3D" id="1.10.287.470">
    <property type="entry name" value="Helix hairpin bin"/>
    <property type="match status" value="1"/>
</dbReference>
<organism evidence="5 6">
    <name type="scientific">Inquilinus limosus</name>
    <dbReference type="NCBI Taxonomy" id="171674"/>
    <lineage>
        <taxon>Bacteria</taxon>
        <taxon>Pseudomonadati</taxon>
        <taxon>Pseudomonadota</taxon>
        <taxon>Alphaproteobacteria</taxon>
        <taxon>Rhodospirillales</taxon>
        <taxon>Rhodospirillaceae</taxon>
        <taxon>Inquilinus</taxon>
    </lineage>
</organism>
<keyword evidence="6" id="KW-1185">Reference proteome</keyword>
<evidence type="ECO:0000313" key="6">
    <source>
        <dbReference type="Proteomes" id="UP000196655"/>
    </source>
</evidence>
<dbReference type="PRINTS" id="PR01490">
    <property type="entry name" value="RTXTOXIND"/>
</dbReference>
<dbReference type="SUPFAM" id="SSF111369">
    <property type="entry name" value="HlyD-like secretion proteins"/>
    <property type="match status" value="1"/>
</dbReference>
<comment type="caution">
    <text evidence="5">The sequence shown here is derived from an EMBL/GenBank/DDBJ whole genome shotgun (WGS) entry which is preliminary data.</text>
</comment>
<accession>A0A211ZC86</accession>
<evidence type="ECO:0000259" key="3">
    <source>
        <dbReference type="Pfam" id="PF25917"/>
    </source>
</evidence>
<feature type="coiled-coil region" evidence="1">
    <location>
        <begin position="163"/>
        <end position="204"/>
    </location>
</feature>
<dbReference type="Gene3D" id="2.40.50.100">
    <property type="match status" value="1"/>
</dbReference>
<dbReference type="InterPro" id="IPR050739">
    <property type="entry name" value="MFP"/>
</dbReference>
<dbReference type="InterPro" id="IPR058625">
    <property type="entry name" value="MdtA-like_BSH"/>
</dbReference>
<dbReference type="EMBL" id="NHON01000091">
    <property type="protein sequence ID" value="OWJ62754.1"/>
    <property type="molecule type" value="Genomic_DNA"/>
</dbReference>
<dbReference type="STRING" id="1122125.GCA_000423185_00810"/>
<proteinExistence type="predicted"/>
<dbReference type="AlphaFoldDB" id="A0A211ZC86"/>
<feature type="compositionally biased region" description="Polar residues" evidence="2">
    <location>
        <begin position="143"/>
        <end position="156"/>
    </location>
</feature>
<evidence type="ECO:0000256" key="2">
    <source>
        <dbReference type="SAM" id="MobiDB-lite"/>
    </source>
</evidence>
<dbReference type="InterPro" id="IPR058792">
    <property type="entry name" value="Beta-barrel_RND_2"/>
</dbReference>
<keyword evidence="1" id="KW-0175">Coiled coil</keyword>
<evidence type="ECO:0000256" key="1">
    <source>
        <dbReference type="SAM" id="Coils"/>
    </source>
</evidence>
<protein>
    <submittedName>
        <fullName evidence="5">Multidrug transporter</fullName>
    </submittedName>
</protein>